<dbReference type="Gene3D" id="3.90.180.10">
    <property type="entry name" value="Medium-chain alcohol dehydrogenases, catalytic domain"/>
    <property type="match status" value="1"/>
</dbReference>
<dbReference type="SUPFAM" id="SSF50129">
    <property type="entry name" value="GroES-like"/>
    <property type="match status" value="1"/>
</dbReference>
<sequence length="347" mass="37096">MKAATVVPGEPDSVAVSELPEPTPGPGELLVDGLLVGSCATDHDVAHASHGALPPGRDRMVLFHESLGRVRYAPAISGFSEGDLVVGVVRRPDPHPCPACAAGQWDFCLNGEFTECGIKELDGFGAQRWTIEPRFAIKMPARLGDRGVLTEPASVVAKAWEQAELIGRRAYYAPRHALVTGAGAIGLLGALLGVQRGLDVHVLDQVTDGPKPELVRRLGATYHTSMDDLGCEPDVVIEATGAGEVVFEVLRRTARNAITVLTGIAGHDRTLPVPAGAINDELVLDNDVVVGSVNANLRHYQQAVRSLSDADQDWLADLITRRVPLDDWPQALDRKPDDVKPVVDLQV</sequence>
<dbReference type="InterPro" id="IPR036291">
    <property type="entry name" value="NAD(P)-bd_dom_sf"/>
</dbReference>
<evidence type="ECO:0000256" key="5">
    <source>
        <dbReference type="SAM" id="MobiDB-lite"/>
    </source>
</evidence>
<organism evidence="8 9">
    <name type="scientific">Saccharopolyspora gregorii</name>
    <dbReference type="NCBI Taxonomy" id="33914"/>
    <lineage>
        <taxon>Bacteria</taxon>
        <taxon>Bacillati</taxon>
        <taxon>Actinomycetota</taxon>
        <taxon>Actinomycetes</taxon>
        <taxon>Pseudonocardiales</taxon>
        <taxon>Pseudonocardiaceae</taxon>
        <taxon>Saccharopolyspora</taxon>
    </lineage>
</organism>
<dbReference type="InterPro" id="IPR013154">
    <property type="entry name" value="ADH-like_N"/>
</dbReference>
<dbReference type="InterPro" id="IPR031640">
    <property type="entry name" value="Glu_dehyd_C"/>
</dbReference>
<dbReference type="PANTHER" id="PTHR43189:SF2">
    <property type="entry name" value="GLUCOSE 1-DEHYDROGENASE"/>
    <property type="match status" value="1"/>
</dbReference>
<feature type="domain" description="Glucose dehydrogenase C-terminal" evidence="7">
    <location>
        <begin position="145"/>
        <end position="345"/>
    </location>
</feature>
<dbReference type="EMBL" id="BAAAYK010000038">
    <property type="protein sequence ID" value="GAA3364779.1"/>
    <property type="molecule type" value="Genomic_DNA"/>
</dbReference>
<feature type="domain" description="Alcohol dehydrogenase-like N-terminal" evidence="6">
    <location>
        <begin position="25"/>
        <end position="140"/>
    </location>
</feature>
<reference evidence="9" key="1">
    <citation type="journal article" date="2019" name="Int. J. Syst. Evol. Microbiol.">
        <title>The Global Catalogue of Microorganisms (GCM) 10K type strain sequencing project: providing services to taxonomists for standard genome sequencing and annotation.</title>
        <authorList>
            <consortium name="The Broad Institute Genomics Platform"/>
            <consortium name="The Broad Institute Genome Sequencing Center for Infectious Disease"/>
            <person name="Wu L."/>
            <person name="Ma J."/>
        </authorList>
    </citation>
    <scope>NUCLEOTIDE SEQUENCE [LARGE SCALE GENOMIC DNA]</scope>
    <source>
        <strain evidence="9">JCM 9687</strain>
    </source>
</reference>
<evidence type="ECO:0000259" key="6">
    <source>
        <dbReference type="Pfam" id="PF08240"/>
    </source>
</evidence>
<dbReference type="Gene3D" id="3.40.50.720">
    <property type="entry name" value="NAD(P)-binding Rossmann-like Domain"/>
    <property type="match status" value="1"/>
</dbReference>
<protein>
    <submittedName>
        <fullName evidence="8">Glucose 1-dehydrogenase</fullName>
    </submittedName>
</protein>
<evidence type="ECO:0000256" key="4">
    <source>
        <dbReference type="ARBA" id="ARBA00023002"/>
    </source>
</evidence>
<evidence type="ECO:0000256" key="3">
    <source>
        <dbReference type="ARBA" id="ARBA00022833"/>
    </source>
</evidence>
<dbReference type="SUPFAM" id="SSF51735">
    <property type="entry name" value="NAD(P)-binding Rossmann-fold domains"/>
    <property type="match status" value="1"/>
</dbReference>
<evidence type="ECO:0000256" key="1">
    <source>
        <dbReference type="ARBA" id="ARBA00001947"/>
    </source>
</evidence>
<name>A0ABP6S0I7_9PSEU</name>
<dbReference type="Pfam" id="PF16912">
    <property type="entry name" value="Glu_dehyd_C"/>
    <property type="match status" value="1"/>
</dbReference>
<comment type="cofactor">
    <cofactor evidence="1">
        <name>Zn(2+)</name>
        <dbReference type="ChEBI" id="CHEBI:29105"/>
    </cofactor>
</comment>
<dbReference type="Proteomes" id="UP001500483">
    <property type="component" value="Unassembled WGS sequence"/>
</dbReference>
<keyword evidence="2" id="KW-0479">Metal-binding</keyword>
<keyword evidence="9" id="KW-1185">Reference proteome</keyword>
<dbReference type="InterPro" id="IPR011032">
    <property type="entry name" value="GroES-like_sf"/>
</dbReference>
<keyword evidence="3" id="KW-0862">Zinc</keyword>
<dbReference type="Pfam" id="PF08240">
    <property type="entry name" value="ADH_N"/>
    <property type="match status" value="1"/>
</dbReference>
<evidence type="ECO:0000313" key="9">
    <source>
        <dbReference type="Proteomes" id="UP001500483"/>
    </source>
</evidence>
<dbReference type="CDD" id="cd08230">
    <property type="entry name" value="glucose_DH"/>
    <property type="match status" value="1"/>
</dbReference>
<keyword evidence="4" id="KW-0560">Oxidoreductase</keyword>
<gene>
    <name evidence="8" type="ORF">GCM10020366_62050</name>
</gene>
<dbReference type="PANTHER" id="PTHR43189">
    <property type="entry name" value="ZINC-TYPE ALCOHOL DEHYDROGENASE-LIKE PROTEIN C1198.01-RELATED"/>
    <property type="match status" value="1"/>
</dbReference>
<comment type="caution">
    <text evidence="8">The sequence shown here is derived from an EMBL/GenBank/DDBJ whole genome shotgun (WGS) entry which is preliminary data.</text>
</comment>
<evidence type="ECO:0000259" key="7">
    <source>
        <dbReference type="Pfam" id="PF16912"/>
    </source>
</evidence>
<proteinExistence type="predicted"/>
<evidence type="ECO:0000313" key="8">
    <source>
        <dbReference type="EMBL" id="GAA3364779.1"/>
    </source>
</evidence>
<dbReference type="RefSeq" id="WP_344931067.1">
    <property type="nucleotide sequence ID" value="NZ_BAAAYK010000038.1"/>
</dbReference>
<feature type="region of interest" description="Disordered" evidence="5">
    <location>
        <begin position="1"/>
        <end position="23"/>
    </location>
</feature>
<evidence type="ECO:0000256" key="2">
    <source>
        <dbReference type="ARBA" id="ARBA00022723"/>
    </source>
</evidence>
<accession>A0ABP6S0I7</accession>